<organism evidence="8 9">
    <name type="scientific">Escherichia coli</name>
    <dbReference type="NCBI Taxonomy" id="562"/>
    <lineage>
        <taxon>Bacteria</taxon>
        <taxon>Pseudomonadati</taxon>
        <taxon>Pseudomonadota</taxon>
        <taxon>Gammaproteobacteria</taxon>
        <taxon>Enterobacterales</taxon>
        <taxon>Enterobacteriaceae</taxon>
        <taxon>Escherichia</taxon>
    </lineage>
</organism>
<gene>
    <name evidence="8" type="ORF">NCTC11341_04329</name>
</gene>
<dbReference type="EMBL" id="UGBT01000002">
    <property type="protein sequence ID" value="STH72644.1"/>
    <property type="molecule type" value="Genomic_DNA"/>
</dbReference>
<feature type="domain" description="Core-binding (CB)" evidence="7">
    <location>
        <begin position="98"/>
        <end position="179"/>
    </location>
</feature>
<dbReference type="Proteomes" id="UP000254428">
    <property type="component" value="Unassembled WGS sequence"/>
</dbReference>
<dbReference type="InterPro" id="IPR010998">
    <property type="entry name" value="Integrase_recombinase_N"/>
</dbReference>
<keyword evidence="3 5" id="KW-0238">DNA-binding</keyword>
<evidence type="ECO:0000259" key="7">
    <source>
        <dbReference type="PROSITE" id="PS51900"/>
    </source>
</evidence>
<sequence>MNIYFMCQQKKLHLKRLAGFCRESEMTGRRRNSNTRDLPPNLYNRGGYYSYRDPRSGREFGIGRDKRIAVNEAIAANMELLSTQHISLLDRIKGNSVTLFCELILNFRNEIERRQLSTNTMKRHNQRLKIISEYFGGVPVKNIGIREVYSFLEIRAAGSKFAIANQYRALLSDIFKTAIASGLAEEDPASATRPFRTEVKRSRLLIDEYLLIRKIADVQNEWFGLCMDLALVTGQREGDLAAMRWEDIRDGRLYVEQQKTGAKIRISLPTTISRLNLTLADVLDNLKKINGKNEKLLGGKTARTIAAQFRIARDTSGLKWEGDPPPFHEIRSLSGRLHSAEKGSDFTQALLGHRSSSMTDKYRDGRGREWKDI</sequence>
<dbReference type="PROSITE" id="PS51898">
    <property type="entry name" value="TYR_RECOMBINASE"/>
    <property type="match status" value="1"/>
</dbReference>
<keyword evidence="2" id="KW-0229">DNA integration</keyword>
<evidence type="ECO:0000256" key="3">
    <source>
        <dbReference type="ARBA" id="ARBA00023125"/>
    </source>
</evidence>
<dbReference type="InterPro" id="IPR053876">
    <property type="entry name" value="Phage_int_M"/>
</dbReference>
<dbReference type="PANTHER" id="PTHR30629:SF2">
    <property type="entry name" value="PROPHAGE INTEGRASE INTS-RELATED"/>
    <property type="match status" value="1"/>
</dbReference>
<dbReference type="PROSITE" id="PS51900">
    <property type="entry name" value="CB"/>
    <property type="match status" value="1"/>
</dbReference>
<dbReference type="RefSeq" id="WP_193234499.1">
    <property type="nucleotide sequence ID" value="NZ_CABVZZ010000012.1"/>
</dbReference>
<dbReference type="PANTHER" id="PTHR30629">
    <property type="entry name" value="PROPHAGE INTEGRASE"/>
    <property type="match status" value="1"/>
</dbReference>
<keyword evidence="4" id="KW-0233">DNA recombination</keyword>
<dbReference type="InterPro" id="IPR015094">
    <property type="entry name" value="Integrase_lambda-typ_DNA-bd_N"/>
</dbReference>
<dbReference type="InterPro" id="IPR011010">
    <property type="entry name" value="DNA_brk_join_enz"/>
</dbReference>
<dbReference type="InterPro" id="IPR016177">
    <property type="entry name" value="DNA-bd_dom_sf"/>
</dbReference>
<dbReference type="AlphaFoldDB" id="A0A376P416"/>
<dbReference type="GO" id="GO:0006310">
    <property type="term" value="P:DNA recombination"/>
    <property type="evidence" value="ECO:0007669"/>
    <property type="project" value="UniProtKB-KW"/>
</dbReference>
<evidence type="ECO:0000256" key="2">
    <source>
        <dbReference type="ARBA" id="ARBA00022908"/>
    </source>
</evidence>
<dbReference type="InterPro" id="IPR050808">
    <property type="entry name" value="Phage_Integrase"/>
</dbReference>
<dbReference type="GO" id="GO:0003677">
    <property type="term" value="F:DNA binding"/>
    <property type="evidence" value="ECO:0007669"/>
    <property type="project" value="UniProtKB-UniRule"/>
</dbReference>
<dbReference type="InterPro" id="IPR044068">
    <property type="entry name" value="CB"/>
</dbReference>
<dbReference type="InterPro" id="IPR002104">
    <property type="entry name" value="Integrase_catalytic"/>
</dbReference>
<dbReference type="Gene3D" id="1.10.150.130">
    <property type="match status" value="1"/>
</dbReference>
<dbReference type="Pfam" id="PF09003">
    <property type="entry name" value="Arm-DNA-bind_1"/>
    <property type="match status" value="1"/>
</dbReference>
<proteinExistence type="inferred from homology"/>
<dbReference type="Gene3D" id="3.30.160.60">
    <property type="entry name" value="Classic Zinc Finger"/>
    <property type="match status" value="1"/>
</dbReference>
<name>A0A376P416_ECOLX</name>
<evidence type="ECO:0000256" key="1">
    <source>
        <dbReference type="ARBA" id="ARBA00008857"/>
    </source>
</evidence>
<accession>A0A376P416</accession>
<dbReference type="SUPFAM" id="SSF56349">
    <property type="entry name" value="DNA breaking-rejoining enzymes"/>
    <property type="match status" value="1"/>
</dbReference>
<dbReference type="Gene3D" id="1.10.443.10">
    <property type="entry name" value="Intergrase catalytic core"/>
    <property type="match status" value="1"/>
</dbReference>
<dbReference type="InterPro" id="IPR013762">
    <property type="entry name" value="Integrase-like_cat_sf"/>
</dbReference>
<evidence type="ECO:0000256" key="4">
    <source>
        <dbReference type="ARBA" id="ARBA00023172"/>
    </source>
</evidence>
<feature type="domain" description="Tyr recombinase" evidence="6">
    <location>
        <begin position="199"/>
        <end position="373"/>
    </location>
</feature>
<dbReference type="Pfam" id="PF00589">
    <property type="entry name" value="Phage_integrase"/>
    <property type="match status" value="1"/>
</dbReference>
<dbReference type="Pfam" id="PF22022">
    <property type="entry name" value="Phage_int_M"/>
    <property type="match status" value="1"/>
</dbReference>
<reference evidence="8 9" key="1">
    <citation type="submission" date="2018-06" db="EMBL/GenBank/DDBJ databases">
        <authorList>
            <consortium name="Pathogen Informatics"/>
            <person name="Doyle S."/>
        </authorList>
    </citation>
    <scope>NUCLEOTIDE SEQUENCE [LARGE SCALE GENOMIC DNA]</scope>
    <source>
        <strain evidence="8 9">NCTC11341</strain>
    </source>
</reference>
<evidence type="ECO:0000259" key="6">
    <source>
        <dbReference type="PROSITE" id="PS51898"/>
    </source>
</evidence>
<comment type="similarity">
    <text evidence="1">Belongs to the 'phage' integrase family.</text>
</comment>
<evidence type="ECO:0000313" key="9">
    <source>
        <dbReference type="Proteomes" id="UP000254428"/>
    </source>
</evidence>
<dbReference type="SUPFAM" id="SSF54171">
    <property type="entry name" value="DNA-binding domain"/>
    <property type="match status" value="1"/>
</dbReference>
<dbReference type="GO" id="GO:0008907">
    <property type="term" value="F:integrase activity"/>
    <property type="evidence" value="ECO:0007669"/>
    <property type="project" value="InterPro"/>
</dbReference>
<evidence type="ECO:0000256" key="5">
    <source>
        <dbReference type="PROSITE-ProRule" id="PRU01248"/>
    </source>
</evidence>
<protein>
    <submittedName>
        <fullName evidence="8">Integrase</fullName>
    </submittedName>
</protein>
<evidence type="ECO:0000313" key="8">
    <source>
        <dbReference type="EMBL" id="STH72644.1"/>
    </source>
</evidence>